<evidence type="ECO:0000256" key="2">
    <source>
        <dbReference type="ARBA" id="ARBA00006222"/>
    </source>
</evidence>
<dbReference type="PANTHER" id="PTHR12800">
    <property type="entry name" value="CDC37-RELATED"/>
    <property type="match status" value="1"/>
</dbReference>
<evidence type="ECO:0000313" key="21">
    <source>
        <dbReference type="EMBL" id="EYB97116.1"/>
    </source>
</evidence>
<dbReference type="GO" id="GO:0019901">
    <property type="term" value="F:protein kinase binding"/>
    <property type="evidence" value="ECO:0007669"/>
    <property type="project" value="InterPro"/>
</dbReference>
<evidence type="ECO:0000256" key="9">
    <source>
        <dbReference type="ARBA" id="ARBA00022884"/>
    </source>
</evidence>
<evidence type="ECO:0000256" key="15">
    <source>
        <dbReference type="PROSITE-ProRule" id="PRU00552"/>
    </source>
</evidence>
<evidence type="ECO:0000259" key="18">
    <source>
        <dbReference type="PROSITE" id="PS51192"/>
    </source>
</evidence>
<dbReference type="InterPro" id="IPR013874">
    <property type="entry name" value="Cdc37_Hsp90-bd"/>
</dbReference>
<dbReference type="InterPro" id="IPR004918">
    <property type="entry name" value="Cdc37"/>
</dbReference>
<dbReference type="InterPro" id="IPR044764">
    <property type="entry name" value="DDX52/Rok1_DEADc"/>
</dbReference>
<dbReference type="PANTHER" id="PTHR12800:SF4">
    <property type="entry name" value="HSP90 CO-CHAPERONE CDC37"/>
    <property type="match status" value="1"/>
</dbReference>
<dbReference type="Pfam" id="PF08564">
    <property type="entry name" value="CDC37_C"/>
    <property type="match status" value="1"/>
</dbReference>
<dbReference type="EMBL" id="JARK01001479">
    <property type="protein sequence ID" value="EYB97116.1"/>
    <property type="molecule type" value="Genomic_DNA"/>
</dbReference>
<keyword evidence="4" id="KW-0963">Cytoplasm</keyword>
<feature type="domain" description="Helicase C-terminal" evidence="19">
    <location>
        <begin position="353"/>
        <end position="516"/>
    </location>
</feature>
<keyword evidence="10" id="KW-0143">Chaperone</keyword>
<evidence type="ECO:0000256" key="10">
    <source>
        <dbReference type="ARBA" id="ARBA00023186"/>
    </source>
</evidence>
<dbReference type="GO" id="GO:0031072">
    <property type="term" value="F:heat shock protein binding"/>
    <property type="evidence" value="ECO:0007669"/>
    <property type="project" value="TreeGrafter"/>
</dbReference>
<evidence type="ECO:0000256" key="13">
    <source>
        <dbReference type="ARBA" id="ARBA00044533"/>
    </source>
</evidence>
<dbReference type="GO" id="GO:0003723">
    <property type="term" value="F:RNA binding"/>
    <property type="evidence" value="ECO:0007669"/>
    <property type="project" value="UniProtKB-KW"/>
</dbReference>
<evidence type="ECO:0000256" key="17">
    <source>
        <dbReference type="SAM" id="MobiDB-lite"/>
    </source>
</evidence>
<evidence type="ECO:0000256" key="4">
    <source>
        <dbReference type="ARBA" id="ARBA00022490"/>
    </source>
</evidence>
<evidence type="ECO:0000256" key="16">
    <source>
        <dbReference type="SAM" id="Coils"/>
    </source>
</evidence>
<dbReference type="SUPFAM" id="SSF52540">
    <property type="entry name" value="P-loop containing nucleoside triphosphate hydrolases"/>
    <property type="match status" value="1"/>
</dbReference>
<dbReference type="InterPro" id="IPR013855">
    <property type="entry name" value="Cdc37_N_dom"/>
</dbReference>
<organism evidence="21 22">
    <name type="scientific">Ancylostoma ceylanicum</name>
    <dbReference type="NCBI Taxonomy" id="53326"/>
    <lineage>
        <taxon>Eukaryota</taxon>
        <taxon>Metazoa</taxon>
        <taxon>Ecdysozoa</taxon>
        <taxon>Nematoda</taxon>
        <taxon>Chromadorea</taxon>
        <taxon>Rhabditida</taxon>
        <taxon>Rhabditina</taxon>
        <taxon>Rhabditomorpha</taxon>
        <taxon>Strongyloidea</taxon>
        <taxon>Ancylostomatidae</taxon>
        <taxon>Ancylostomatinae</taxon>
        <taxon>Ancylostoma</taxon>
    </lineage>
</organism>
<feature type="region of interest" description="Disordered" evidence="17">
    <location>
        <begin position="51"/>
        <end position="106"/>
    </location>
</feature>
<dbReference type="Gene3D" id="6.10.140.250">
    <property type="match status" value="1"/>
</dbReference>
<keyword evidence="22" id="KW-1185">Reference proteome</keyword>
<dbReference type="OrthoDB" id="360161at2759"/>
<evidence type="ECO:0000256" key="8">
    <source>
        <dbReference type="ARBA" id="ARBA00022840"/>
    </source>
</evidence>
<feature type="region of interest" description="Disordered" evidence="17">
    <location>
        <begin position="541"/>
        <end position="569"/>
    </location>
</feature>
<dbReference type="SMART" id="SM01071">
    <property type="entry name" value="CDC37_N"/>
    <property type="match status" value="1"/>
</dbReference>
<dbReference type="SMART" id="SM01069">
    <property type="entry name" value="CDC37_C"/>
    <property type="match status" value="1"/>
</dbReference>
<evidence type="ECO:0000256" key="1">
    <source>
        <dbReference type="ARBA" id="ARBA00004496"/>
    </source>
</evidence>
<comment type="subcellular location">
    <subcellularLocation>
        <location evidence="1">Cytoplasm</location>
    </subcellularLocation>
</comment>
<keyword evidence="16" id="KW-0175">Coiled coil</keyword>
<evidence type="ECO:0000256" key="11">
    <source>
        <dbReference type="ARBA" id="ARBA00024355"/>
    </source>
</evidence>
<keyword evidence="7" id="KW-0347">Helicase</keyword>
<accession>A0A016T3C4</accession>
<dbReference type="AlphaFoldDB" id="A0A016T3C4"/>
<reference evidence="22" key="1">
    <citation type="journal article" date="2015" name="Nat. Genet.">
        <title>The genome and transcriptome of the zoonotic hookworm Ancylostoma ceylanicum identify infection-specific gene families.</title>
        <authorList>
            <person name="Schwarz E.M."/>
            <person name="Hu Y."/>
            <person name="Antoshechkin I."/>
            <person name="Miller M.M."/>
            <person name="Sternberg P.W."/>
            <person name="Aroian R.V."/>
        </authorList>
    </citation>
    <scope>NUCLEOTIDE SEQUENCE</scope>
    <source>
        <strain evidence="22">HY135</strain>
    </source>
</reference>
<dbReference type="GO" id="GO:0051087">
    <property type="term" value="F:protein-folding chaperone binding"/>
    <property type="evidence" value="ECO:0007669"/>
    <property type="project" value="TreeGrafter"/>
</dbReference>
<dbReference type="STRING" id="53326.A0A016T3C4"/>
<feature type="domain" description="DEAD-box RNA helicase Q" evidence="20">
    <location>
        <begin position="136"/>
        <end position="164"/>
    </location>
</feature>
<dbReference type="PROSITE" id="PS51194">
    <property type="entry name" value="HELICASE_CTER"/>
    <property type="match status" value="1"/>
</dbReference>
<feature type="region of interest" description="Disordered" evidence="17">
    <location>
        <begin position="941"/>
        <end position="963"/>
    </location>
</feature>
<dbReference type="FunFam" id="1.20.58.610:FF:000001">
    <property type="entry name" value="Hsp90 co-chaperone Cdc37-like 1"/>
    <property type="match status" value="1"/>
</dbReference>
<dbReference type="InterPro" id="IPR014001">
    <property type="entry name" value="Helicase_ATP-bd"/>
</dbReference>
<feature type="short sequence motif" description="Q motif" evidence="15">
    <location>
        <begin position="136"/>
        <end position="164"/>
    </location>
</feature>
<dbReference type="InterPro" id="IPR013873">
    <property type="entry name" value="Cdc37_C"/>
</dbReference>
<dbReference type="Pfam" id="PF00270">
    <property type="entry name" value="DEAD"/>
    <property type="match status" value="1"/>
</dbReference>
<dbReference type="EC" id="3.6.4.13" evidence="3"/>
<evidence type="ECO:0000313" key="22">
    <source>
        <dbReference type="Proteomes" id="UP000024635"/>
    </source>
</evidence>
<gene>
    <name evidence="21" type="primary">Acey_s0143.g2400</name>
    <name evidence="21" type="ORF">Y032_0143g2400</name>
</gene>
<keyword evidence="5" id="KW-0547">Nucleotide-binding</keyword>
<feature type="compositionally biased region" description="Basic and acidic residues" evidence="17">
    <location>
        <begin position="547"/>
        <end position="563"/>
    </location>
</feature>
<comment type="caution">
    <text evidence="21">The sequence shown here is derived from an EMBL/GenBank/DDBJ whole genome shotgun (WGS) entry which is preliminary data.</text>
</comment>
<dbReference type="GO" id="GO:0005737">
    <property type="term" value="C:cytoplasm"/>
    <property type="evidence" value="ECO:0007669"/>
    <property type="project" value="UniProtKB-SubCell"/>
</dbReference>
<dbReference type="PROSITE" id="PS51195">
    <property type="entry name" value="Q_MOTIF"/>
    <property type="match status" value="1"/>
</dbReference>
<dbReference type="PROSITE" id="PS51192">
    <property type="entry name" value="HELICASE_ATP_BIND_1"/>
    <property type="match status" value="1"/>
</dbReference>
<dbReference type="GO" id="GO:0030490">
    <property type="term" value="P:maturation of SSU-rRNA"/>
    <property type="evidence" value="ECO:0007669"/>
    <property type="project" value="InterPro"/>
</dbReference>
<dbReference type="Pfam" id="PF00271">
    <property type="entry name" value="Helicase_C"/>
    <property type="match status" value="1"/>
</dbReference>
<dbReference type="SMART" id="SM00487">
    <property type="entry name" value="DEXDc"/>
    <property type="match status" value="1"/>
</dbReference>
<evidence type="ECO:0000256" key="14">
    <source>
        <dbReference type="ARBA" id="ARBA00047984"/>
    </source>
</evidence>
<dbReference type="Proteomes" id="UP000024635">
    <property type="component" value="Unassembled WGS sequence"/>
</dbReference>
<dbReference type="InterPro" id="IPR027417">
    <property type="entry name" value="P-loop_NTPase"/>
</dbReference>
<evidence type="ECO:0000259" key="19">
    <source>
        <dbReference type="PROSITE" id="PS51194"/>
    </source>
</evidence>
<dbReference type="Gene3D" id="3.40.50.300">
    <property type="entry name" value="P-loop containing nucleotide triphosphate hydrolases"/>
    <property type="match status" value="2"/>
</dbReference>
<dbReference type="CDD" id="cd18787">
    <property type="entry name" value="SF2_C_DEAD"/>
    <property type="match status" value="1"/>
</dbReference>
<protein>
    <recommendedName>
        <fullName evidence="13">Probable ATP-dependent RNA helicase DDX52</fullName>
        <ecNumber evidence="3">3.6.4.13</ecNumber>
    </recommendedName>
    <alternativeName>
        <fullName evidence="12">Hsp90 chaperone protein kinase-targeting subunit</fullName>
    </alternativeName>
</protein>
<dbReference type="SMART" id="SM01070">
    <property type="entry name" value="CDC37_M"/>
    <property type="match status" value="1"/>
</dbReference>
<comment type="similarity">
    <text evidence="2">Belongs to the CDC37 family.</text>
</comment>
<feature type="coiled-coil region" evidence="16">
    <location>
        <begin position="626"/>
        <end position="701"/>
    </location>
</feature>
<comment type="similarity">
    <text evidence="11">Belongs to the DEAD box helicase family. DDX52/ROK1 subfamily.</text>
</comment>
<keyword evidence="9" id="KW-0694">RNA-binding</keyword>
<keyword evidence="6" id="KW-0378">Hydrolase</keyword>
<dbReference type="SUPFAM" id="SSF101391">
    <property type="entry name" value="Hsp90 co-chaperone CDC37"/>
    <property type="match status" value="1"/>
</dbReference>
<feature type="domain" description="Helicase ATP-binding" evidence="18">
    <location>
        <begin position="167"/>
        <end position="342"/>
    </location>
</feature>
<name>A0A016T3C4_9BILA</name>
<dbReference type="SMART" id="SM00490">
    <property type="entry name" value="HELICc"/>
    <property type="match status" value="1"/>
</dbReference>
<keyword evidence="8" id="KW-0067">ATP-binding</keyword>
<dbReference type="Gene3D" id="1.20.58.610">
    <property type="entry name" value="Cdc37, Hsp90 binding domain"/>
    <property type="match status" value="1"/>
</dbReference>
<dbReference type="GO" id="GO:0050821">
    <property type="term" value="P:protein stabilization"/>
    <property type="evidence" value="ECO:0007669"/>
    <property type="project" value="TreeGrafter"/>
</dbReference>
<dbReference type="InterPro" id="IPR001650">
    <property type="entry name" value="Helicase_C-like"/>
</dbReference>
<dbReference type="InterPro" id="IPR038189">
    <property type="entry name" value="Cdc37_Hsp90-bd_sf"/>
</dbReference>
<dbReference type="GO" id="GO:0016787">
    <property type="term" value="F:hydrolase activity"/>
    <property type="evidence" value="ECO:0007669"/>
    <property type="project" value="UniProtKB-KW"/>
</dbReference>
<dbReference type="GO" id="GO:0005524">
    <property type="term" value="F:ATP binding"/>
    <property type="evidence" value="ECO:0007669"/>
    <property type="project" value="UniProtKB-KW"/>
</dbReference>
<dbReference type="GO" id="GO:0006457">
    <property type="term" value="P:protein folding"/>
    <property type="evidence" value="ECO:0007669"/>
    <property type="project" value="TreeGrafter"/>
</dbReference>
<evidence type="ECO:0000256" key="7">
    <source>
        <dbReference type="ARBA" id="ARBA00022806"/>
    </source>
</evidence>
<evidence type="ECO:0000256" key="3">
    <source>
        <dbReference type="ARBA" id="ARBA00012552"/>
    </source>
</evidence>
<proteinExistence type="inferred from homology"/>
<evidence type="ECO:0000256" key="12">
    <source>
        <dbReference type="ARBA" id="ARBA00031396"/>
    </source>
</evidence>
<dbReference type="Pfam" id="PF08565">
    <property type="entry name" value="CDC37_M"/>
    <property type="match status" value="1"/>
</dbReference>
<comment type="catalytic activity">
    <reaction evidence="14">
        <text>ATP + H2O = ADP + phosphate + H(+)</text>
        <dbReference type="Rhea" id="RHEA:13065"/>
        <dbReference type="ChEBI" id="CHEBI:15377"/>
        <dbReference type="ChEBI" id="CHEBI:15378"/>
        <dbReference type="ChEBI" id="CHEBI:30616"/>
        <dbReference type="ChEBI" id="CHEBI:43474"/>
        <dbReference type="ChEBI" id="CHEBI:456216"/>
        <dbReference type="EC" id="3.6.4.13"/>
    </reaction>
</comment>
<dbReference type="Pfam" id="PF03234">
    <property type="entry name" value="CDC37_N"/>
    <property type="match status" value="1"/>
</dbReference>
<dbReference type="CDD" id="cd17957">
    <property type="entry name" value="DEADc_DDX52"/>
    <property type="match status" value="1"/>
</dbReference>
<dbReference type="GO" id="GO:0051082">
    <property type="term" value="F:unfolded protein binding"/>
    <property type="evidence" value="ECO:0007669"/>
    <property type="project" value="TreeGrafter"/>
</dbReference>
<sequence>MRDDIFKRLTFGIKRTQRQTVKNDEEADEAAAHRLRILPENIREELRKLKKKLKGEKAQHENSSNESKEEDGGVKIFSGRGGGANVKSSASGDHSDSENAEADSDEVKKQIAAMINQLRRLNRIYTWGDDIPDPFIGFFELDLPEALLSSLKEFGIETPTPIQMQAIPLMTEHRDVLASAPTGSGKTLAFAIPIILDVLRLKKLDKYKDGTKLLAIVLEPTRELAAQTYRQFLKFSQDLPVKAALFESEEVPKNVDVLVSTPNRLTHHLKDMKLKFLRWLIVDESDRLFEVVEGQDRCFRSQLATVYRACDGKFTHRAFFSATFSYEVEEWCKDNLNNVAMVCIGERNSANANVDQELVFAGSEHGKLLAVRTLLQTQFDPPALIFVQSKERARELLSALSSLTPPIPAAFISSEKSQSERDHIIESFRSGRLWVLICTELMGRGLDLRNVNLVINFDLPTSIVSYIHRIGRTGRAGRKGRAITYFTEADTKYLRSIATVIHQAGFEVPEYTLSLKPLSRNQKKELIRHAPKRKHIAFIKKKKKAKAGKDSEEPAAKRAKTEKSPGSSSIITGEHRLLAKFIYCLLQVEFSRMPIDYSKWKAIEVSDDEDDTHPNIDTPSLFRWRHQARLERMAEKKQKREEIEKNKATSNNKIEQLEQKLKSTDISAEEKTKIEKEIEEIKDQEAKWLAKEKELEEQERLEPWNVDTIGHEGFSYSRVNKITEKKPPPKLSDEEDSKRMTSFFDKNEGLIQEYGKLKTLEESEAFILEHPHLASEYTANYLTIDALNMAIDHKEEEMSNIARQCIVIQYLLELAKNMNAIPTNASIIKAFFKKFRAADPQYLKLYTDEVAAFEDRLRRRAKEKRDAALAEYEAEEKEKRIAAAPGGLDPQEVYESLPEEMRAAFDSQDVSKLQEVAMSMDREVFSYHFQRCIDSGLWVPNASSEEAEQQEHGEEGATAEPQS</sequence>
<dbReference type="InterPro" id="IPR011545">
    <property type="entry name" value="DEAD/DEAH_box_helicase_dom"/>
</dbReference>
<dbReference type="GO" id="GO:0003724">
    <property type="term" value="F:RNA helicase activity"/>
    <property type="evidence" value="ECO:0007669"/>
    <property type="project" value="UniProtKB-EC"/>
</dbReference>
<evidence type="ECO:0000259" key="20">
    <source>
        <dbReference type="PROSITE" id="PS51195"/>
    </source>
</evidence>
<evidence type="ECO:0000256" key="5">
    <source>
        <dbReference type="ARBA" id="ARBA00022741"/>
    </source>
</evidence>
<evidence type="ECO:0000256" key="6">
    <source>
        <dbReference type="ARBA" id="ARBA00022801"/>
    </source>
</evidence>
<dbReference type="InterPro" id="IPR014014">
    <property type="entry name" value="RNA_helicase_DEAD_Q_motif"/>
</dbReference>